<dbReference type="GO" id="GO:0033539">
    <property type="term" value="P:fatty acid beta-oxidation using acyl-CoA dehydrogenase"/>
    <property type="evidence" value="ECO:0007669"/>
    <property type="project" value="TreeGrafter"/>
</dbReference>
<evidence type="ECO:0000256" key="1">
    <source>
        <dbReference type="ARBA" id="ARBA00023002"/>
    </source>
</evidence>
<sequence>MFHSQYAPRRAGRDDIAPAAWSPDVVASASAHAARAEEDRRLAPETVRLLTEAGFPRYFAPRALGGTEGTFTDLVTAVAGVADADASAAWCAALWAAHSRFAAYLPPQGQHDLWSAGPDVRIAAAVTPSGGAEPVPGGWTLGGEWECLSGVDFADWALLAARDPRADGPAVRLHAVPRSDFTVRDSWHSTGLRATGSNTVVVNAAFVPDHRSFLMADLMNGVSGPGRARCHTVPAQLVGGIVFAASALGAARHALEVWSRWAAARLRADHAASGRDTLALHRTLARSAGDVEAAGLLLRSAALRADLDGVTERTVASNRRDAAAATNLLVKAVERLFRTGGVHARSGEGELQRCWRDVHTIAAHGVLDPEAAANAYAEAVLTEPKESSLVTT</sequence>
<organism evidence="3 4">
    <name type="scientific">Streptomyces triculaminicus</name>
    <dbReference type="NCBI Taxonomy" id="2816232"/>
    <lineage>
        <taxon>Bacteria</taxon>
        <taxon>Bacillati</taxon>
        <taxon>Actinomycetota</taxon>
        <taxon>Actinomycetes</taxon>
        <taxon>Kitasatosporales</taxon>
        <taxon>Streptomycetaceae</taxon>
        <taxon>Streptomyces</taxon>
    </lineage>
</organism>
<dbReference type="Proteomes" id="UP000664781">
    <property type="component" value="Unassembled WGS sequence"/>
</dbReference>
<dbReference type="GO" id="GO:0050660">
    <property type="term" value="F:flavin adenine dinucleotide binding"/>
    <property type="evidence" value="ECO:0007669"/>
    <property type="project" value="InterPro"/>
</dbReference>
<dbReference type="Gene3D" id="2.40.110.10">
    <property type="entry name" value="Butyryl-CoA Dehydrogenase, subunit A, domain 2"/>
    <property type="match status" value="1"/>
</dbReference>
<dbReference type="GO" id="GO:0003995">
    <property type="term" value="F:acyl-CoA dehydrogenase activity"/>
    <property type="evidence" value="ECO:0007669"/>
    <property type="project" value="TreeGrafter"/>
</dbReference>
<dbReference type="InterPro" id="IPR013107">
    <property type="entry name" value="Acyl-CoA_DH_C"/>
</dbReference>
<dbReference type="PANTHER" id="PTHR48083">
    <property type="entry name" value="MEDIUM-CHAIN SPECIFIC ACYL-COA DEHYDROGENASE, MITOCHONDRIAL-RELATED"/>
    <property type="match status" value="1"/>
</dbReference>
<evidence type="ECO:0000259" key="2">
    <source>
        <dbReference type="Pfam" id="PF08028"/>
    </source>
</evidence>
<proteinExistence type="predicted"/>
<protein>
    <submittedName>
        <fullName evidence="3">Oxidoreductase</fullName>
    </submittedName>
</protein>
<dbReference type="GO" id="GO:0016712">
    <property type="term" value="F:oxidoreductase activity, acting on paired donors, with incorporation or reduction of molecular oxygen, reduced flavin or flavoprotein as one donor, and incorporation of one atom of oxygen"/>
    <property type="evidence" value="ECO:0007669"/>
    <property type="project" value="TreeGrafter"/>
</dbReference>
<evidence type="ECO:0000313" key="3">
    <source>
        <dbReference type="EMBL" id="MBO0656125.1"/>
    </source>
</evidence>
<dbReference type="PIRSF" id="PIRSF016578">
    <property type="entry name" value="HsaA"/>
    <property type="match status" value="1"/>
</dbReference>
<dbReference type="Gene3D" id="1.20.140.10">
    <property type="entry name" value="Butyryl-CoA Dehydrogenase, subunit A, domain 3"/>
    <property type="match status" value="1"/>
</dbReference>
<accession>A0A939FU81</accession>
<dbReference type="SUPFAM" id="SSF47203">
    <property type="entry name" value="Acyl-CoA dehydrogenase C-terminal domain-like"/>
    <property type="match status" value="1"/>
</dbReference>
<dbReference type="InterPro" id="IPR046373">
    <property type="entry name" value="Acyl-CoA_Oxase/DH_mid-dom_sf"/>
</dbReference>
<dbReference type="Pfam" id="PF08028">
    <property type="entry name" value="Acyl-CoA_dh_2"/>
    <property type="match status" value="1"/>
</dbReference>
<feature type="domain" description="Acyl-CoA dehydrogenase C-terminal" evidence="2">
    <location>
        <begin position="241"/>
        <end position="368"/>
    </location>
</feature>
<dbReference type="InterPro" id="IPR037069">
    <property type="entry name" value="AcylCoA_DH/ox_N_sf"/>
</dbReference>
<evidence type="ECO:0000313" key="4">
    <source>
        <dbReference type="Proteomes" id="UP000664781"/>
    </source>
</evidence>
<dbReference type="PANTHER" id="PTHR48083:SF19">
    <property type="entry name" value="FLAVIN-DEPENDENT MONOOXYGENASE, OXYGENASE SUBUNIT HSAA"/>
    <property type="match status" value="1"/>
</dbReference>
<dbReference type="GO" id="GO:0005737">
    <property type="term" value="C:cytoplasm"/>
    <property type="evidence" value="ECO:0007669"/>
    <property type="project" value="TreeGrafter"/>
</dbReference>
<gene>
    <name evidence="3" type="ORF">J1792_26125</name>
</gene>
<dbReference type="RefSeq" id="WP_086570464.1">
    <property type="nucleotide sequence ID" value="NZ_JAFMOF010000004.1"/>
</dbReference>
<dbReference type="InterPro" id="IPR009100">
    <property type="entry name" value="AcylCoA_DH/oxidase_NM_dom_sf"/>
</dbReference>
<keyword evidence="4" id="KW-1185">Reference proteome</keyword>
<keyword evidence="1" id="KW-0560">Oxidoreductase</keyword>
<dbReference type="EMBL" id="JAFMOF010000004">
    <property type="protein sequence ID" value="MBO0656125.1"/>
    <property type="molecule type" value="Genomic_DNA"/>
</dbReference>
<name>A0A939FU81_9ACTN</name>
<dbReference type="SUPFAM" id="SSF56645">
    <property type="entry name" value="Acyl-CoA dehydrogenase NM domain-like"/>
    <property type="match status" value="1"/>
</dbReference>
<dbReference type="AlphaFoldDB" id="A0A939FU81"/>
<reference evidence="3" key="1">
    <citation type="submission" date="2021-03" db="EMBL/GenBank/DDBJ databases">
        <title>Streptomyces strains.</title>
        <authorList>
            <person name="Lund M.B."/>
            <person name="Toerring T."/>
        </authorList>
    </citation>
    <scope>NUCLEOTIDE SEQUENCE</scope>
    <source>
        <strain evidence="3">JCM 4242</strain>
    </source>
</reference>
<dbReference type="InterPro" id="IPR036250">
    <property type="entry name" value="AcylCo_DH-like_C"/>
</dbReference>
<dbReference type="Gene3D" id="1.10.540.10">
    <property type="entry name" value="Acyl-CoA dehydrogenase/oxidase, N-terminal domain"/>
    <property type="match status" value="1"/>
</dbReference>
<comment type="caution">
    <text evidence="3">The sequence shown here is derived from an EMBL/GenBank/DDBJ whole genome shotgun (WGS) entry which is preliminary data.</text>
</comment>
<dbReference type="InterPro" id="IPR050741">
    <property type="entry name" value="Acyl-CoA_dehydrogenase"/>
</dbReference>